<gene>
    <name evidence="1" type="ORF">Fmac_032141</name>
</gene>
<evidence type="ECO:0000313" key="1">
    <source>
        <dbReference type="EMBL" id="KAL2318265.1"/>
    </source>
</evidence>
<accession>A0ABD1L432</accession>
<reference evidence="1 2" key="1">
    <citation type="submission" date="2024-08" db="EMBL/GenBank/DDBJ databases">
        <title>Insights into the chromosomal genome structure of Flemingia macrophylla.</title>
        <authorList>
            <person name="Ding Y."/>
            <person name="Zhao Y."/>
            <person name="Bi W."/>
            <person name="Wu M."/>
            <person name="Zhao G."/>
            <person name="Gong Y."/>
            <person name="Li W."/>
            <person name="Zhang P."/>
        </authorList>
    </citation>
    <scope>NUCLEOTIDE SEQUENCE [LARGE SCALE GENOMIC DNA]</scope>
    <source>
        <strain evidence="1">DYQJB</strain>
        <tissue evidence="1">Leaf</tissue>
    </source>
</reference>
<dbReference type="AlphaFoldDB" id="A0ABD1L432"/>
<proteinExistence type="predicted"/>
<organism evidence="1 2">
    <name type="scientific">Flemingia macrophylla</name>
    <dbReference type="NCBI Taxonomy" id="520843"/>
    <lineage>
        <taxon>Eukaryota</taxon>
        <taxon>Viridiplantae</taxon>
        <taxon>Streptophyta</taxon>
        <taxon>Embryophyta</taxon>
        <taxon>Tracheophyta</taxon>
        <taxon>Spermatophyta</taxon>
        <taxon>Magnoliopsida</taxon>
        <taxon>eudicotyledons</taxon>
        <taxon>Gunneridae</taxon>
        <taxon>Pentapetalae</taxon>
        <taxon>rosids</taxon>
        <taxon>fabids</taxon>
        <taxon>Fabales</taxon>
        <taxon>Fabaceae</taxon>
        <taxon>Papilionoideae</taxon>
        <taxon>50 kb inversion clade</taxon>
        <taxon>NPAAA clade</taxon>
        <taxon>indigoferoid/millettioid clade</taxon>
        <taxon>Phaseoleae</taxon>
        <taxon>Flemingia</taxon>
    </lineage>
</organism>
<name>A0ABD1L432_9FABA</name>
<sequence length="50" mass="5748">MFLLTTNYAEICNNEVLISYHHVSTAKTLLFLYNSHASSTLSSDRYRGQH</sequence>
<dbReference type="EMBL" id="JBGMDY010000011">
    <property type="protein sequence ID" value="KAL2318265.1"/>
    <property type="molecule type" value="Genomic_DNA"/>
</dbReference>
<dbReference type="Proteomes" id="UP001603857">
    <property type="component" value="Unassembled WGS sequence"/>
</dbReference>
<keyword evidence="2" id="KW-1185">Reference proteome</keyword>
<comment type="caution">
    <text evidence="1">The sequence shown here is derived from an EMBL/GenBank/DDBJ whole genome shotgun (WGS) entry which is preliminary data.</text>
</comment>
<protein>
    <submittedName>
        <fullName evidence="1">Uncharacterized protein</fullName>
    </submittedName>
</protein>
<evidence type="ECO:0000313" key="2">
    <source>
        <dbReference type="Proteomes" id="UP001603857"/>
    </source>
</evidence>